<dbReference type="GO" id="GO:0140566">
    <property type="term" value="F:histone reader activity"/>
    <property type="evidence" value="ECO:0007669"/>
    <property type="project" value="InterPro"/>
</dbReference>
<evidence type="ECO:0000259" key="8">
    <source>
        <dbReference type="PROSITE" id="PS50016"/>
    </source>
</evidence>
<name>A0A7J7G511_CAMSI</name>
<organism evidence="9 10">
    <name type="scientific">Camellia sinensis</name>
    <name type="common">Tea plant</name>
    <name type="synonym">Thea sinensis</name>
    <dbReference type="NCBI Taxonomy" id="4442"/>
    <lineage>
        <taxon>Eukaryota</taxon>
        <taxon>Viridiplantae</taxon>
        <taxon>Streptophyta</taxon>
        <taxon>Embryophyta</taxon>
        <taxon>Tracheophyta</taxon>
        <taxon>Spermatophyta</taxon>
        <taxon>Magnoliopsida</taxon>
        <taxon>eudicotyledons</taxon>
        <taxon>Gunneridae</taxon>
        <taxon>Pentapetalae</taxon>
        <taxon>asterids</taxon>
        <taxon>Ericales</taxon>
        <taxon>Theaceae</taxon>
        <taxon>Camellia</taxon>
    </lineage>
</organism>
<feature type="compositionally biased region" description="Polar residues" evidence="7">
    <location>
        <begin position="1"/>
        <end position="11"/>
    </location>
</feature>
<evidence type="ECO:0000256" key="5">
    <source>
        <dbReference type="ARBA" id="ARBA00023163"/>
    </source>
</evidence>
<sequence>MGRKSGNLSDEVSQEKAACPGFSKDDVSPSPLEIRACSDRRHTSSETSNPLSVSSSHDSSIENEESKAIPRVSDASEGISMLLKAAVSHAAAEDEGFLEPKFFCGNKTISNQLEMKKVSECNGDDTSCISGPESPNMSGDRRCDIDRKNVSCSSASVSSFLPRGLEKAVDVQIASSVQDSSNYEVKEGHNCSCRPTKFTREQETAPFSGKSEKGEVSSLRDVHNTGAKSLKGDLSECSKEQEKSSFVRVATVSLDGHKHDALDIVESVKPKTEVNEEGDPSTVAKKHLDQNEDLVLPEVPDVQGPPEQSQTVMGSGESDLLIDVKVCDICGDAGREDFLATCSKCSDGAEHTYCMRVRLEKVPEGNWMCEDCLLQEEMEKQKQNKLEKVGRTPQGPSSNKNLQNAGNLNTNIRTCVELDTKGSDVEKSRRDKVGSISRICAKRPAGNLEFDSITKRRALEMSVGSPRMSNPCKKSPLSQASLHNVDNVKVKPTCHVPTFSDRSPSSMISFSNSPKSRTNRQISRGLLTKSNSFNIPDLKLKVQAPGEDILGKQKFSLETAASDKRKPDIVRRMSKSLSFNNVSSSHSKVADSKTKMFSSNNNLGKDLKRFANGKEHDLSPKKYKARLDNPPVSSQMAGSCISASRNDKVIASHPETMSPRSGTKCYPKPVQSHGNSNIPLKHGSVVAKKLQSCVSKVVGVPSSFAKSNSSRELKPNVVTGKDGFKRSASLAAGRHCNSSDLTGPKSPKVEKTSYFSSAREHILAGNKSAHSRGFEIQSSRRLPSFCYGIQAHLSTCASPKVPEVVKKFPCKVLLEEVSRSSVWPTQFLENHPKEDSIGVYFFAQDVASYEGNYRSLMECMINHDLALKGDVDGIELLIFSSNLLPEKSQQEGESAMNRPCLALRINHLSMAQVMFVQAKICPLGSKTCVLLGRPRECLSASKLFYNTQKSSSSTDPQELQSVFSCGRDGNYEHQQSSREQKCSHLQTKFDQRSSADDAIPKSIPMQNQLCRDMQHTVTSQKEFRLPERKLEDYQPSLQASNYNMDCVSWSGGKARSMEVTDNSRTTYGSPFFISRTRSSGWHVGAELLKVASAYIRLQG</sequence>
<keyword evidence="4" id="KW-0805">Transcription regulation</keyword>
<reference evidence="10" key="1">
    <citation type="journal article" date="2020" name="Nat. Commun.">
        <title>Genome assembly of wild tea tree DASZ reveals pedigree and selection history of tea varieties.</title>
        <authorList>
            <person name="Zhang W."/>
            <person name="Zhang Y."/>
            <person name="Qiu H."/>
            <person name="Guo Y."/>
            <person name="Wan H."/>
            <person name="Zhang X."/>
            <person name="Scossa F."/>
            <person name="Alseekh S."/>
            <person name="Zhang Q."/>
            <person name="Wang P."/>
            <person name="Xu L."/>
            <person name="Schmidt M.H."/>
            <person name="Jia X."/>
            <person name="Li D."/>
            <person name="Zhu A."/>
            <person name="Guo F."/>
            <person name="Chen W."/>
            <person name="Ni D."/>
            <person name="Usadel B."/>
            <person name="Fernie A.R."/>
            <person name="Wen W."/>
        </authorList>
    </citation>
    <scope>NUCLEOTIDE SEQUENCE [LARGE SCALE GENOMIC DNA]</scope>
    <source>
        <strain evidence="10">cv. G240</strain>
    </source>
</reference>
<dbReference type="SUPFAM" id="SSF57903">
    <property type="entry name" value="FYVE/PHD zinc finger"/>
    <property type="match status" value="1"/>
</dbReference>
<dbReference type="InterPro" id="IPR056280">
    <property type="entry name" value="AIPP2-like_SPOC"/>
</dbReference>
<feature type="region of interest" description="Disordered" evidence="7">
    <location>
        <begin position="122"/>
        <end position="142"/>
    </location>
</feature>
<evidence type="ECO:0000313" key="10">
    <source>
        <dbReference type="Proteomes" id="UP000593564"/>
    </source>
</evidence>
<protein>
    <recommendedName>
        <fullName evidence="8">PHD-type domain-containing protein</fullName>
    </recommendedName>
</protein>
<feature type="region of interest" description="Disordered" evidence="7">
    <location>
        <begin position="621"/>
        <end position="640"/>
    </location>
</feature>
<keyword evidence="2 6" id="KW-0863">Zinc-finger</keyword>
<feature type="compositionally biased region" description="Polar residues" evidence="7">
    <location>
        <begin position="45"/>
        <end position="58"/>
    </location>
</feature>
<dbReference type="PANTHER" id="PTHR33304:SF15">
    <property type="entry name" value="ZINC FINGER PHD-TYPE DOMAIN-CONTAINING PROTEIN"/>
    <property type="match status" value="1"/>
</dbReference>
<keyword evidence="1" id="KW-0479">Metal-binding</keyword>
<evidence type="ECO:0000256" key="4">
    <source>
        <dbReference type="ARBA" id="ARBA00023015"/>
    </source>
</evidence>
<evidence type="ECO:0000256" key="3">
    <source>
        <dbReference type="ARBA" id="ARBA00022833"/>
    </source>
</evidence>
<proteinExistence type="predicted"/>
<evidence type="ECO:0000256" key="2">
    <source>
        <dbReference type="ARBA" id="ARBA00022771"/>
    </source>
</evidence>
<reference evidence="9 10" key="2">
    <citation type="submission" date="2020-07" db="EMBL/GenBank/DDBJ databases">
        <title>Genome assembly of wild tea tree DASZ reveals pedigree and selection history of tea varieties.</title>
        <authorList>
            <person name="Zhang W."/>
        </authorList>
    </citation>
    <scope>NUCLEOTIDE SEQUENCE [LARGE SCALE GENOMIC DNA]</scope>
    <source>
        <strain evidence="10">cv. G240</strain>
        <tissue evidence="9">Leaf</tissue>
    </source>
</reference>
<dbReference type="AlphaFoldDB" id="A0A7J7G511"/>
<dbReference type="Pfam" id="PF00628">
    <property type="entry name" value="PHD"/>
    <property type="match status" value="1"/>
</dbReference>
<feature type="region of interest" description="Disordered" evidence="7">
    <location>
        <begin position="383"/>
        <end position="406"/>
    </location>
</feature>
<dbReference type="Gene3D" id="3.30.40.10">
    <property type="entry name" value="Zinc/RING finger domain, C3HC4 (zinc finger)"/>
    <property type="match status" value="1"/>
</dbReference>
<dbReference type="InterPro" id="IPR019787">
    <property type="entry name" value="Znf_PHD-finger"/>
</dbReference>
<dbReference type="Proteomes" id="UP000593564">
    <property type="component" value="Unassembled WGS sequence"/>
</dbReference>
<evidence type="ECO:0000256" key="6">
    <source>
        <dbReference type="PROSITE-ProRule" id="PRU00146"/>
    </source>
</evidence>
<feature type="domain" description="PHD-type" evidence="8">
    <location>
        <begin position="324"/>
        <end position="375"/>
    </location>
</feature>
<feature type="compositionally biased region" description="Polar residues" evidence="7">
    <location>
        <begin position="394"/>
        <end position="406"/>
    </location>
</feature>
<evidence type="ECO:0000313" key="9">
    <source>
        <dbReference type="EMBL" id="KAF5935832.1"/>
    </source>
</evidence>
<feature type="compositionally biased region" description="Polar residues" evidence="7">
    <location>
        <begin position="631"/>
        <end position="640"/>
    </location>
</feature>
<dbReference type="GO" id="GO:0008270">
    <property type="term" value="F:zinc ion binding"/>
    <property type="evidence" value="ECO:0007669"/>
    <property type="project" value="UniProtKB-KW"/>
</dbReference>
<dbReference type="SMART" id="SM00249">
    <property type="entry name" value="PHD"/>
    <property type="match status" value="1"/>
</dbReference>
<comment type="caution">
    <text evidence="9">The sequence shown here is derived from an EMBL/GenBank/DDBJ whole genome shotgun (WGS) entry which is preliminary data.</text>
</comment>
<feature type="region of interest" description="Disordered" evidence="7">
    <location>
        <begin position="497"/>
        <end position="520"/>
    </location>
</feature>
<keyword evidence="3" id="KW-0862">Zinc</keyword>
<dbReference type="InterPro" id="IPR049914">
    <property type="entry name" value="PHD1-3/5-6"/>
</dbReference>
<gene>
    <name evidence="9" type="ORF">HYC85_026961</name>
</gene>
<evidence type="ECO:0000256" key="7">
    <source>
        <dbReference type="SAM" id="MobiDB-lite"/>
    </source>
</evidence>
<dbReference type="InterPro" id="IPR013083">
    <property type="entry name" value="Znf_RING/FYVE/PHD"/>
</dbReference>
<keyword evidence="10" id="KW-1185">Reference proteome</keyword>
<dbReference type="PROSITE" id="PS50016">
    <property type="entry name" value="ZF_PHD_2"/>
    <property type="match status" value="1"/>
</dbReference>
<dbReference type="InterPro" id="IPR011011">
    <property type="entry name" value="Znf_FYVE_PHD"/>
</dbReference>
<feature type="compositionally biased region" description="Low complexity" evidence="7">
    <location>
        <begin position="503"/>
        <end position="516"/>
    </location>
</feature>
<dbReference type="Pfam" id="PF23121">
    <property type="entry name" value="SPOC_AIPP2"/>
    <property type="match status" value="1"/>
</dbReference>
<feature type="region of interest" description="Disordered" evidence="7">
    <location>
        <begin position="1"/>
        <end position="74"/>
    </location>
</feature>
<accession>A0A7J7G511</accession>
<dbReference type="GO" id="GO:0034244">
    <property type="term" value="P:negative regulation of transcription elongation by RNA polymerase II"/>
    <property type="evidence" value="ECO:0007669"/>
    <property type="project" value="InterPro"/>
</dbReference>
<dbReference type="InterPro" id="IPR001965">
    <property type="entry name" value="Znf_PHD"/>
</dbReference>
<evidence type="ECO:0000256" key="1">
    <source>
        <dbReference type="ARBA" id="ARBA00022723"/>
    </source>
</evidence>
<dbReference type="EMBL" id="JACBKZ010000013">
    <property type="protein sequence ID" value="KAF5935832.1"/>
    <property type="molecule type" value="Genomic_DNA"/>
</dbReference>
<feature type="compositionally biased region" description="Polar residues" evidence="7">
    <location>
        <begin position="124"/>
        <end position="137"/>
    </location>
</feature>
<dbReference type="PANTHER" id="PTHR33304">
    <property type="match status" value="1"/>
</dbReference>
<keyword evidence="5" id="KW-0804">Transcription</keyword>